<dbReference type="InterPro" id="IPR011050">
    <property type="entry name" value="Pectin_lyase_fold/virulence"/>
</dbReference>
<dbReference type="Gene3D" id="2.60.120.260">
    <property type="entry name" value="Galactose-binding domain-like"/>
    <property type="match status" value="1"/>
</dbReference>
<accession>A0ABW6APF0</accession>
<gene>
    <name evidence="4" type="ORF">ACFS25_25545</name>
</gene>
<evidence type="ECO:0000313" key="5">
    <source>
        <dbReference type="Proteomes" id="UP001597512"/>
    </source>
</evidence>
<dbReference type="InterPro" id="IPR001434">
    <property type="entry name" value="OmcB-like_DUF11"/>
</dbReference>
<dbReference type="SMART" id="SM00710">
    <property type="entry name" value="PbH1"/>
    <property type="match status" value="6"/>
</dbReference>
<dbReference type="InterPro" id="IPR022441">
    <property type="entry name" value="Para_beta_helix_rpt-2"/>
</dbReference>
<evidence type="ECO:0000259" key="2">
    <source>
        <dbReference type="Pfam" id="PF01345"/>
    </source>
</evidence>
<feature type="signal peptide" evidence="1">
    <location>
        <begin position="1"/>
        <end position="30"/>
    </location>
</feature>
<name>A0ABW6APF0_9BACT</name>
<dbReference type="InterPro" id="IPR012334">
    <property type="entry name" value="Pectin_lyas_fold"/>
</dbReference>
<dbReference type="RefSeq" id="WP_381506705.1">
    <property type="nucleotide sequence ID" value="NZ_JBHUOM010000023.1"/>
</dbReference>
<dbReference type="Gene3D" id="2.160.20.10">
    <property type="entry name" value="Single-stranded right-handed beta-helix, Pectin lyase-like"/>
    <property type="match status" value="2"/>
</dbReference>
<dbReference type="InterPro" id="IPR006626">
    <property type="entry name" value="PbH1"/>
</dbReference>
<dbReference type="NCBIfam" id="TIGR04183">
    <property type="entry name" value="Por_Secre_tail"/>
    <property type="match status" value="1"/>
</dbReference>
<dbReference type="SUPFAM" id="SSF51126">
    <property type="entry name" value="Pectin lyase-like"/>
    <property type="match status" value="1"/>
</dbReference>
<dbReference type="PANTHER" id="PTHR36453:SF1">
    <property type="entry name" value="RIGHT HANDED BETA HELIX DOMAIN-CONTAINING PROTEIN"/>
    <property type="match status" value="1"/>
</dbReference>
<dbReference type="SUPFAM" id="SSF49785">
    <property type="entry name" value="Galactose-binding domain-like"/>
    <property type="match status" value="1"/>
</dbReference>
<proteinExistence type="predicted"/>
<evidence type="ECO:0000256" key="1">
    <source>
        <dbReference type="SAM" id="SignalP"/>
    </source>
</evidence>
<dbReference type="NCBIfam" id="TIGR03804">
    <property type="entry name" value="para_beta_helix"/>
    <property type="match status" value="1"/>
</dbReference>
<dbReference type="InterPro" id="IPR026444">
    <property type="entry name" value="Secre_tail"/>
</dbReference>
<dbReference type="Pfam" id="PF13229">
    <property type="entry name" value="Beta_helix"/>
    <property type="match status" value="1"/>
</dbReference>
<feature type="domain" description="DUF11" evidence="2">
    <location>
        <begin position="828"/>
        <end position="937"/>
    </location>
</feature>
<evidence type="ECO:0000313" key="4">
    <source>
        <dbReference type="EMBL" id="MFD2937171.1"/>
    </source>
</evidence>
<comment type="caution">
    <text evidence="4">The sequence shown here is derived from an EMBL/GenBank/DDBJ whole genome shotgun (WGS) entry which is preliminary data.</text>
</comment>
<evidence type="ECO:0000259" key="3">
    <source>
        <dbReference type="Pfam" id="PF13229"/>
    </source>
</evidence>
<dbReference type="Pfam" id="PF01345">
    <property type="entry name" value="DUF11"/>
    <property type="match status" value="1"/>
</dbReference>
<feature type="chain" id="PRO_5046283188" evidence="1">
    <location>
        <begin position="31"/>
        <end position="1055"/>
    </location>
</feature>
<dbReference type="EMBL" id="JBHUOM010000023">
    <property type="protein sequence ID" value="MFD2937171.1"/>
    <property type="molecule type" value="Genomic_DNA"/>
</dbReference>
<dbReference type="InterPro" id="IPR039448">
    <property type="entry name" value="Beta_helix"/>
</dbReference>
<dbReference type="InterPro" id="IPR008979">
    <property type="entry name" value="Galactose-bd-like_sf"/>
</dbReference>
<keyword evidence="1" id="KW-0732">Signal</keyword>
<dbReference type="PANTHER" id="PTHR36453">
    <property type="entry name" value="SECRETED PROTEIN-RELATED"/>
    <property type="match status" value="1"/>
</dbReference>
<keyword evidence="5" id="KW-1185">Reference proteome</keyword>
<protein>
    <submittedName>
        <fullName evidence="4">Right-handed parallel beta-helix repeat-containing protein</fullName>
    </submittedName>
</protein>
<feature type="domain" description="Right handed beta helix" evidence="3">
    <location>
        <begin position="272"/>
        <end position="433"/>
    </location>
</feature>
<reference evidence="5" key="1">
    <citation type="journal article" date="2019" name="Int. J. Syst. Evol. Microbiol.">
        <title>The Global Catalogue of Microorganisms (GCM) 10K type strain sequencing project: providing services to taxonomists for standard genome sequencing and annotation.</title>
        <authorList>
            <consortium name="The Broad Institute Genomics Platform"/>
            <consortium name="The Broad Institute Genome Sequencing Center for Infectious Disease"/>
            <person name="Wu L."/>
            <person name="Ma J."/>
        </authorList>
    </citation>
    <scope>NUCLEOTIDE SEQUENCE [LARGE SCALE GENOMIC DNA]</scope>
    <source>
        <strain evidence="5">KCTC 52490</strain>
    </source>
</reference>
<organism evidence="4 5">
    <name type="scientific">Spirosoma flavum</name>
    <dbReference type="NCBI Taxonomy" id="2048557"/>
    <lineage>
        <taxon>Bacteria</taxon>
        <taxon>Pseudomonadati</taxon>
        <taxon>Bacteroidota</taxon>
        <taxon>Cytophagia</taxon>
        <taxon>Cytophagales</taxon>
        <taxon>Cytophagaceae</taxon>
        <taxon>Spirosoma</taxon>
    </lineage>
</organism>
<dbReference type="Proteomes" id="UP001597512">
    <property type="component" value="Unassembled WGS sequence"/>
</dbReference>
<sequence>MCARLYINRAKLLCFGLLLTFFLPASISLAQTTYYVASTGNDASDGRSITSSVQSLSRVNSLVLQPGDVVLFRRGDTFRGTLQIRQSGTGEKPIRFDAYGSGSKPLLAGSVPVRNWTQTSANNWQASCPTCGNQVTGLYRNGLTQPLGRYPNPDAPNRGSLTVQSHVGTNQLTSQQTLTRDWTGGEVVVRPTYWIIDRATITRQNGNTLTLNNSSTYNLTDSWGYFIQNHPATLDQPGEWYYNPATKVLQVYDDRGNPNEQIMTATATDKIIDIANVSFISILNLRIAQARITNLYALNVVDLVLNNDDFTDSGQDGVVIQGDGSNIMVDNSTITNINNNGFYIGAYRNVTFRRSAIRRVGLLPGRGKSGDGQFTAFQSFATQNTLIESNVVDSVGYIGISVQNNTTVRQNLIANFCMTKSDGGGIYLWNGAQLPIDSIRIQSNIIRKGIGTPGGLSENTFSGAHGIFLDDCVEGVDLVDNTVTDCQGLGIYLHAVNNVNLVRNTCFNNSVGQLILYNYDKQCLPRNNTFIQNILIAKTATQPVVGYISSANDLASFGLMERNYYARPFNDLSTVRSVYNKTVVGDLNLAQWKAQFGQDLTSHSSPITYKEYVVKSLSSNNIMGTSFTGNSGGWETWSLYNNGQANWSNGSQPTDGSLTINFSSSSGHADSYVLAYKRIKAVTKSKSYLVRFDAAAPVDKKVVVFLRQRQAPYQDLTRRFEFMAGPTRKPYEFALTASADEADPLLTFQLGENGQPVLLDNIRLLEATIQPVNPDEFIRLAYNPTTRDSILTLNEPYRDVENHYYARQVILKPFTSVVLLQDSLPPVDVRLSLQVDRNSLRVGEGIPISLTIRNASANRTTLPSQVQWSCRLPANLELMNATGLSYKDSVLTGTVQQLLTDTLIVFRVKAKTSGSYVMAAQVTATTYADPNSTPDSGTDDGEDDQASVTLLVRELAPGETLTPEIVTATEPLVPVIDKKMIYPNPSSDEFTFVAEDDVVSLQIVDLLGRKRLSLDTVRQGQTIRFGQPLPEAHYLLYIQYKTGEQRTVKLVKLGK</sequence>